<dbReference type="AlphaFoldDB" id="A0A662YL79"/>
<name>A0A662YL79_ACIRT</name>
<keyword evidence="3 5" id="KW-1133">Transmembrane helix</keyword>
<accession>A0A662YL79</accession>
<comment type="caution">
    <text evidence="7">The sequence shown here is derived from an EMBL/GenBank/DDBJ whole genome shotgun (WGS) entry which is preliminary data.</text>
</comment>
<dbReference type="PANTHER" id="PTHR21041:SF3">
    <property type="entry name" value="OSTEOCLAST STIMULATORY TRANSMEMBRANE PROTEIN"/>
    <property type="match status" value="1"/>
</dbReference>
<reference evidence="7 8" key="1">
    <citation type="submission" date="2019-01" db="EMBL/GenBank/DDBJ databases">
        <title>Draft Genome and Complete Hox-Cluster Characterization of the Sterlet Sturgeon (Acipenser ruthenus).</title>
        <authorList>
            <person name="Wei Q."/>
        </authorList>
    </citation>
    <scope>NUCLEOTIDE SEQUENCE [LARGE SCALE GENOMIC DNA]</scope>
    <source>
        <strain evidence="7">WHYD16114868_AA</strain>
        <tissue evidence="7">Blood</tissue>
    </source>
</reference>
<feature type="domain" description="Dendritic cell-specific transmembrane protein-like" evidence="6">
    <location>
        <begin position="128"/>
        <end position="328"/>
    </location>
</feature>
<dbReference type="Proteomes" id="UP000289886">
    <property type="component" value="Unassembled WGS sequence"/>
</dbReference>
<sequence length="337" mass="38216">MVTNINVIMYTLKCSASTSAENVINSTELLNNATKEIGQEVLRINKEMQNVFKASLGDFDLAANVNVSEIRKEFHVVSQQVANDFLLAKMVLEETKLVTSRLLAGLFVLCLLIGSSWYLKGYLTDMKFDNVYITKQLEHLARENGRRIMPTAGLINSRGFKMSRRESFRCLVRLAVITLYLLLIISVIVADRVVFSFIVTSAPWLYDFPVIPMTIRVTYSVKIGVRGVNEVNNFFNDAVNFFGGDGSKAQIPTETHMDKNYEFGIPLLSENCLKKLSPPHSSIAVTVGVLHLVAFVMLVGEVYARRARRKISASFYKQREEERVNYLFQKIIEKEME</sequence>
<comment type="subcellular location">
    <subcellularLocation>
        <location evidence="1">Membrane</location>
        <topology evidence="1">Multi-pass membrane protein</topology>
    </subcellularLocation>
</comment>
<feature type="transmembrane region" description="Helical" evidence="5">
    <location>
        <begin position="283"/>
        <end position="304"/>
    </location>
</feature>
<evidence type="ECO:0000256" key="1">
    <source>
        <dbReference type="ARBA" id="ARBA00004141"/>
    </source>
</evidence>
<evidence type="ECO:0000313" key="8">
    <source>
        <dbReference type="Proteomes" id="UP000289886"/>
    </source>
</evidence>
<keyword evidence="4 5" id="KW-0472">Membrane</keyword>
<dbReference type="Pfam" id="PF07782">
    <property type="entry name" value="DC_STAMP"/>
    <property type="match status" value="1"/>
</dbReference>
<protein>
    <submittedName>
        <fullName evidence="7">Osteoclast stimulatory transmembrane protein</fullName>
    </submittedName>
</protein>
<organism evidence="7 8">
    <name type="scientific">Acipenser ruthenus</name>
    <name type="common">Sterlet sturgeon</name>
    <dbReference type="NCBI Taxonomy" id="7906"/>
    <lineage>
        <taxon>Eukaryota</taxon>
        <taxon>Metazoa</taxon>
        <taxon>Chordata</taxon>
        <taxon>Craniata</taxon>
        <taxon>Vertebrata</taxon>
        <taxon>Euteleostomi</taxon>
        <taxon>Actinopterygii</taxon>
        <taxon>Chondrostei</taxon>
        <taxon>Acipenseriformes</taxon>
        <taxon>Acipenseridae</taxon>
        <taxon>Acipenser</taxon>
    </lineage>
</organism>
<evidence type="ECO:0000259" key="6">
    <source>
        <dbReference type="Pfam" id="PF07782"/>
    </source>
</evidence>
<evidence type="ECO:0000256" key="4">
    <source>
        <dbReference type="ARBA" id="ARBA00023136"/>
    </source>
</evidence>
<evidence type="ECO:0000256" key="2">
    <source>
        <dbReference type="ARBA" id="ARBA00022692"/>
    </source>
</evidence>
<feature type="transmembrane region" description="Helical" evidence="5">
    <location>
        <begin position="102"/>
        <end position="119"/>
    </location>
</feature>
<dbReference type="InterPro" id="IPR012858">
    <property type="entry name" value="DC_STAMP-like"/>
</dbReference>
<keyword evidence="2 5" id="KW-0812">Transmembrane</keyword>
<dbReference type="EMBL" id="SCEB01001456">
    <property type="protein sequence ID" value="RXM96766.1"/>
    <property type="molecule type" value="Genomic_DNA"/>
</dbReference>
<evidence type="ECO:0000313" key="7">
    <source>
        <dbReference type="EMBL" id="RXM96766.1"/>
    </source>
</evidence>
<feature type="transmembrane region" description="Helical" evidence="5">
    <location>
        <begin position="170"/>
        <end position="190"/>
    </location>
</feature>
<gene>
    <name evidence="7" type="ORF">EOD39_15299</name>
</gene>
<dbReference type="GO" id="GO:0016020">
    <property type="term" value="C:membrane"/>
    <property type="evidence" value="ECO:0007669"/>
    <property type="project" value="UniProtKB-SubCell"/>
</dbReference>
<dbReference type="InterPro" id="IPR051856">
    <property type="entry name" value="CSR-E3_Ligase_Protein"/>
</dbReference>
<evidence type="ECO:0000256" key="5">
    <source>
        <dbReference type="SAM" id="Phobius"/>
    </source>
</evidence>
<keyword evidence="8" id="KW-1185">Reference proteome</keyword>
<dbReference type="PANTHER" id="PTHR21041">
    <property type="entry name" value="DENDRITIC CELL-SPECIFIC TRANSMEMBRANE PROTEIN"/>
    <property type="match status" value="1"/>
</dbReference>
<evidence type="ECO:0000256" key="3">
    <source>
        <dbReference type="ARBA" id="ARBA00022989"/>
    </source>
</evidence>
<proteinExistence type="predicted"/>